<sequence>MGKKLKKVGKTVKPNLGYYVQTINNIVKDTEAIGETLHPYYEEIRTAIDNDKVADLSTEHLAEIQEKFESGTKAYHAMLEKVSGLRPPARVMGIHKKFERSYMSYVAGCDEMVLAVTDGVDVTGFNAAEEKQDKATDEISFAISRMTNMLLKK</sequence>
<dbReference type="STRING" id="214095.RU97_GL001672"/>
<protein>
    <submittedName>
        <fullName evidence="1">Uncharacterized protein</fullName>
    </submittedName>
</protein>
<dbReference type="Proteomes" id="UP000181884">
    <property type="component" value="Unassembled WGS sequence"/>
</dbReference>
<organism evidence="1 2">
    <name type="scientific">Enterococcus canis</name>
    <dbReference type="NCBI Taxonomy" id="214095"/>
    <lineage>
        <taxon>Bacteria</taxon>
        <taxon>Bacillati</taxon>
        <taxon>Bacillota</taxon>
        <taxon>Bacilli</taxon>
        <taxon>Lactobacillales</taxon>
        <taxon>Enterococcaceae</taxon>
        <taxon>Enterococcus</taxon>
    </lineage>
</organism>
<reference evidence="1 2" key="1">
    <citation type="submission" date="2014-12" db="EMBL/GenBank/DDBJ databases">
        <title>Draft genome sequences of 29 type strains of Enterococci.</title>
        <authorList>
            <person name="Zhong Z."/>
            <person name="Sun Z."/>
            <person name="Liu W."/>
            <person name="Zhang W."/>
            <person name="Zhang H."/>
        </authorList>
    </citation>
    <scope>NUCLEOTIDE SEQUENCE [LARGE SCALE GENOMIC DNA]</scope>
    <source>
        <strain evidence="1 2">DSM 17029</strain>
    </source>
</reference>
<gene>
    <name evidence="1" type="ORF">RU97_GL001672</name>
</gene>
<accession>A0A1L8RH40</accession>
<name>A0A1L8RH40_9ENTE</name>
<evidence type="ECO:0000313" key="1">
    <source>
        <dbReference type="EMBL" id="OJG19054.1"/>
    </source>
</evidence>
<dbReference type="EMBL" id="JXKH01000003">
    <property type="protein sequence ID" value="OJG19054.1"/>
    <property type="molecule type" value="Genomic_DNA"/>
</dbReference>
<proteinExistence type="predicted"/>
<dbReference type="AlphaFoldDB" id="A0A1L8RH40"/>
<keyword evidence="2" id="KW-1185">Reference proteome</keyword>
<comment type="caution">
    <text evidence="1">The sequence shown here is derived from an EMBL/GenBank/DDBJ whole genome shotgun (WGS) entry which is preliminary data.</text>
</comment>
<evidence type="ECO:0000313" key="2">
    <source>
        <dbReference type="Proteomes" id="UP000181884"/>
    </source>
</evidence>